<dbReference type="InterPro" id="IPR029016">
    <property type="entry name" value="GAF-like_dom_sf"/>
</dbReference>
<keyword evidence="5" id="KW-0808">Transferase</keyword>
<dbReference type="CDD" id="cd17574">
    <property type="entry name" value="REC_OmpR"/>
    <property type="match status" value="1"/>
</dbReference>
<dbReference type="Pfam" id="PF13185">
    <property type="entry name" value="GAF_2"/>
    <property type="match status" value="1"/>
</dbReference>
<dbReference type="Gene3D" id="3.30.450.40">
    <property type="match status" value="1"/>
</dbReference>
<dbReference type="InterPro" id="IPR005467">
    <property type="entry name" value="His_kinase_dom"/>
</dbReference>
<dbReference type="PROSITE" id="PS50113">
    <property type="entry name" value="PAC"/>
    <property type="match status" value="1"/>
</dbReference>
<evidence type="ECO:0000256" key="4">
    <source>
        <dbReference type="ARBA" id="ARBA00022553"/>
    </source>
</evidence>
<dbReference type="SMART" id="SM00065">
    <property type="entry name" value="GAF"/>
    <property type="match status" value="1"/>
</dbReference>
<gene>
    <name evidence="14" type="ORF">ACFQZM_09955</name>
</gene>
<dbReference type="CDD" id="cd00082">
    <property type="entry name" value="HisKA"/>
    <property type="match status" value="1"/>
</dbReference>
<feature type="active site" evidence="8">
    <location>
        <position position="28"/>
    </location>
</feature>
<proteinExistence type="predicted"/>
<dbReference type="InterPro" id="IPR003594">
    <property type="entry name" value="HATPase_dom"/>
</dbReference>
<comment type="subcellular location">
    <subcellularLocation>
        <location evidence="2">Cell membrane</location>
    </subcellularLocation>
</comment>
<name>A0ABW2XJX7_9ACTN</name>
<dbReference type="CDD" id="cd00130">
    <property type="entry name" value="PAS"/>
    <property type="match status" value="2"/>
</dbReference>
<dbReference type="Pfam" id="PF00512">
    <property type="entry name" value="HisKA"/>
    <property type="match status" value="1"/>
</dbReference>
<feature type="domain" description="CheB-type methylesterase" evidence="13">
    <location>
        <begin position="16"/>
        <end position="198"/>
    </location>
</feature>
<dbReference type="Pfam" id="PF08447">
    <property type="entry name" value="PAS_3"/>
    <property type="match status" value="1"/>
</dbReference>
<evidence type="ECO:0000259" key="12">
    <source>
        <dbReference type="PROSITE" id="PS50113"/>
    </source>
</evidence>
<evidence type="ECO:0000259" key="11">
    <source>
        <dbReference type="PROSITE" id="PS50110"/>
    </source>
</evidence>
<dbReference type="Gene3D" id="2.10.70.100">
    <property type="match status" value="1"/>
</dbReference>
<keyword evidence="15" id="KW-1185">Reference proteome</keyword>
<evidence type="ECO:0000313" key="14">
    <source>
        <dbReference type="EMBL" id="MFD0684821.1"/>
    </source>
</evidence>
<dbReference type="EC" id="2.7.13.3" evidence="3"/>
<keyword evidence="8" id="KW-0378">Hydrolase</keyword>
<dbReference type="InterPro" id="IPR001610">
    <property type="entry name" value="PAC"/>
</dbReference>
<dbReference type="SMART" id="SM00387">
    <property type="entry name" value="HATPase_c"/>
    <property type="match status" value="1"/>
</dbReference>
<dbReference type="Gene3D" id="3.40.50.180">
    <property type="entry name" value="Methylesterase CheB, C-terminal domain"/>
    <property type="match status" value="1"/>
</dbReference>
<dbReference type="Pfam" id="PF01339">
    <property type="entry name" value="CheB_methylest"/>
    <property type="match status" value="1"/>
</dbReference>
<dbReference type="Pfam" id="PF00072">
    <property type="entry name" value="Response_reg"/>
    <property type="match status" value="1"/>
</dbReference>
<dbReference type="PROSITE" id="PS50110">
    <property type="entry name" value="RESPONSE_REGULATORY"/>
    <property type="match status" value="1"/>
</dbReference>
<keyword evidence="4 9" id="KW-0597">Phosphoprotein</keyword>
<dbReference type="InterPro" id="IPR035909">
    <property type="entry name" value="CheB_C"/>
</dbReference>
<dbReference type="PROSITE" id="PS50109">
    <property type="entry name" value="HIS_KIN"/>
    <property type="match status" value="1"/>
</dbReference>
<dbReference type="InterPro" id="IPR011006">
    <property type="entry name" value="CheY-like_superfamily"/>
</dbReference>
<evidence type="ECO:0000256" key="5">
    <source>
        <dbReference type="ARBA" id="ARBA00022679"/>
    </source>
</evidence>
<dbReference type="Gene3D" id="3.30.565.10">
    <property type="entry name" value="Histidine kinase-like ATPase, C-terminal domain"/>
    <property type="match status" value="1"/>
</dbReference>
<evidence type="ECO:0000256" key="7">
    <source>
        <dbReference type="ARBA" id="ARBA00023012"/>
    </source>
</evidence>
<dbReference type="InterPro" id="IPR001789">
    <property type="entry name" value="Sig_transdc_resp-reg_receiver"/>
</dbReference>
<evidence type="ECO:0000256" key="3">
    <source>
        <dbReference type="ARBA" id="ARBA00012438"/>
    </source>
</evidence>
<dbReference type="RefSeq" id="WP_131760987.1">
    <property type="nucleotide sequence ID" value="NZ_CAACUY010000140.1"/>
</dbReference>
<evidence type="ECO:0000256" key="8">
    <source>
        <dbReference type="PROSITE-ProRule" id="PRU00050"/>
    </source>
</evidence>
<dbReference type="Gene3D" id="3.40.50.2300">
    <property type="match status" value="1"/>
</dbReference>
<dbReference type="SUPFAM" id="SSF55874">
    <property type="entry name" value="ATPase domain of HSP90 chaperone/DNA topoisomerase II/histidine kinase"/>
    <property type="match status" value="1"/>
</dbReference>
<keyword evidence="6" id="KW-0418">Kinase</keyword>
<organism evidence="14 15">
    <name type="scientific">Actinomadura fibrosa</name>
    <dbReference type="NCBI Taxonomy" id="111802"/>
    <lineage>
        <taxon>Bacteria</taxon>
        <taxon>Bacillati</taxon>
        <taxon>Actinomycetota</taxon>
        <taxon>Actinomycetes</taxon>
        <taxon>Streptosporangiales</taxon>
        <taxon>Thermomonosporaceae</taxon>
        <taxon>Actinomadura</taxon>
    </lineage>
</organism>
<dbReference type="InterPro" id="IPR004358">
    <property type="entry name" value="Sig_transdc_His_kin-like_C"/>
</dbReference>
<dbReference type="SUPFAM" id="SSF52738">
    <property type="entry name" value="Methylesterase CheB, C-terminal domain"/>
    <property type="match status" value="1"/>
</dbReference>
<dbReference type="SMART" id="SM00388">
    <property type="entry name" value="HisKA"/>
    <property type="match status" value="1"/>
</dbReference>
<dbReference type="SMART" id="SM00086">
    <property type="entry name" value="PAC"/>
    <property type="match status" value="2"/>
</dbReference>
<protein>
    <recommendedName>
        <fullName evidence="3">histidine kinase</fullName>
        <ecNumber evidence="3">2.7.13.3</ecNumber>
    </recommendedName>
</protein>
<feature type="domain" description="PAC" evidence="12">
    <location>
        <begin position="1193"/>
        <end position="1246"/>
    </location>
</feature>
<dbReference type="NCBIfam" id="TIGR00229">
    <property type="entry name" value="sensory_box"/>
    <property type="match status" value="1"/>
</dbReference>
<dbReference type="SMART" id="SM00448">
    <property type="entry name" value="REC"/>
    <property type="match status" value="1"/>
</dbReference>
<dbReference type="InterPro" id="IPR000700">
    <property type="entry name" value="PAS-assoc_C"/>
</dbReference>
<dbReference type="SUPFAM" id="SSF55785">
    <property type="entry name" value="PYP-like sensor domain (PAS domain)"/>
    <property type="match status" value="2"/>
</dbReference>
<comment type="caution">
    <text evidence="14">The sequence shown here is derived from an EMBL/GenBank/DDBJ whole genome shotgun (WGS) entry which is preliminary data.</text>
</comment>
<feature type="domain" description="Histidine kinase" evidence="10">
    <location>
        <begin position="556"/>
        <end position="773"/>
    </location>
</feature>
<dbReference type="SUPFAM" id="SSF52172">
    <property type="entry name" value="CheY-like"/>
    <property type="match status" value="1"/>
</dbReference>
<dbReference type="InterPro" id="IPR000673">
    <property type="entry name" value="Sig_transdc_resp-reg_Me-estase"/>
</dbReference>
<comment type="catalytic activity">
    <reaction evidence="1">
        <text>ATP + protein L-histidine = ADP + protein N-phospho-L-histidine.</text>
        <dbReference type="EC" id="2.7.13.3"/>
    </reaction>
</comment>
<feature type="active site" evidence="8">
    <location>
        <position position="55"/>
    </location>
</feature>
<dbReference type="InterPro" id="IPR035965">
    <property type="entry name" value="PAS-like_dom_sf"/>
</dbReference>
<dbReference type="Gene3D" id="3.30.450.20">
    <property type="entry name" value="PAS domain"/>
    <property type="match status" value="2"/>
</dbReference>
<keyword evidence="7" id="KW-0902">Two-component regulatory system</keyword>
<dbReference type="CDD" id="cd00075">
    <property type="entry name" value="HATPase"/>
    <property type="match status" value="1"/>
</dbReference>
<dbReference type="Gene3D" id="1.10.287.130">
    <property type="match status" value="1"/>
</dbReference>
<sequence length="1249" mass="133544">MVQPSTGSGSAAQDGGGRGVEVVALVTSAGGLEALSAVLRVLPCDFPAAVVLTQHLGGQGSALVEILARRIALPVRWAREGGRVEPGTVTVCPPRSVLEVLPDRTYAVRPAEKVRAERPLDALLTSVGDSFGAASLAVVLTGMGSDGAAGAAAVRAAGGRVIAQSEDTAEQPSMPAAAVAAGAVDLVLPLLEIGPVLVDVALGRRLPLPRTEAEAIRATFGSEGVMAGQAAALDWSRTRLGPVSGWSPTLRSVVRLMMASPDPGYVLWGEDFLWFNNDRALPFLPGREAEVLGRPTRELFPEVFEQSRVIYDQVLAGASARHPQASYTYLVNGRMRQIWFNLTDVPIYEPDGTVGGILRTITDGTAEVLSARRLAVLDALASAPRAGGRRQALAEALEIMAGSADVVYAIAYLLDAQATGAGLVGAVGVEEGSPLAPRHVRLAPGAAWPLDQLTEPVTVDDLATRFPGHGVVADRPAPEIAVVHPLGDEADDRVVGALVFGVDPYLAFDEGYSGFLTLVADSVAARMADAHARQRERERRRRLKDLDRAKTEFFSNVSHEFRTPLTLMLGPLEELGRDSDGLSPEQRADVDLVRRNARRLLHLVGTMLDFSQIEAGRLRATFAPVDLAERTRDIVAQFESAARRAGVGLEADLARLPEPIWVDAEMWEKIVSNLISNALKFTLEGRIEVTLRALPNHAELAVRDTGVGIPKEELRHVFKRFHRVRGTRGRTHEGAGIGLALVDELVRRHHGRVRVASTVGEGTTFTVWIPSGRRPTALDAAPSADPPLQVAAAMAEEASNWGEAPAAELFADDVARHELGGNAPTARILVVDDSKDMRDYLARLLAPHWEPVTAADGAQALALAHRDPPDLVLTDVMMPGLDGFALLRELRGDPDLSGIPVVLVTARAGEESAIEGLLAGADDYIVKPFSARELVARVAGQLEVARVRRRSAELNAFRLGFSDALRALSDPVEIQRTACRRLVDQLDTDGAAFVELDGATGVVVGGGAHATTSLPDLAGTSSDVLSALFERALGRGERSVIVDAEDSSLTAGVRAAYAELGIGAQLVLPLPRNAGRSGVLTVHQKTSRRWTEEDVALAEEAAGRAWAEVERARAEAGLRESEQRMRMAIRATGIVTWEWVPAQDRITTSDNFADVYGFPALASAADGFALVLPEDAQQHLDKVRAVADRGGSYTSQFRIRRPDDGQIVWLEERAEATTGPDGTVERVIGVTLDITERKSRGPNRRPDDV</sequence>
<dbReference type="PRINTS" id="PR00344">
    <property type="entry name" value="BCTRLSENSOR"/>
</dbReference>
<dbReference type="PANTHER" id="PTHR43547:SF2">
    <property type="entry name" value="HYBRID SIGNAL TRANSDUCTION HISTIDINE KINASE C"/>
    <property type="match status" value="1"/>
</dbReference>
<evidence type="ECO:0000259" key="10">
    <source>
        <dbReference type="PROSITE" id="PS50109"/>
    </source>
</evidence>
<dbReference type="EMBL" id="JBHTGP010000004">
    <property type="protein sequence ID" value="MFD0684821.1"/>
    <property type="molecule type" value="Genomic_DNA"/>
</dbReference>
<dbReference type="Proteomes" id="UP001597063">
    <property type="component" value="Unassembled WGS sequence"/>
</dbReference>
<evidence type="ECO:0000256" key="6">
    <source>
        <dbReference type="ARBA" id="ARBA00022777"/>
    </source>
</evidence>
<evidence type="ECO:0000256" key="2">
    <source>
        <dbReference type="ARBA" id="ARBA00004236"/>
    </source>
</evidence>
<dbReference type="InterPro" id="IPR003661">
    <property type="entry name" value="HisK_dim/P_dom"/>
</dbReference>
<dbReference type="InterPro" id="IPR036097">
    <property type="entry name" value="HisK_dim/P_sf"/>
</dbReference>
<dbReference type="InterPro" id="IPR003018">
    <property type="entry name" value="GAF"/>
</dbReference>
<dbReference type="PANTHER" id="PTHR43547">
    <property type="entry name" value="TWO-COMPONENT HISTIDINE KINASE"/>
    <property type="match status" value="1"/>
</dbReference>
<dbReference type="InterPro" id="IPR036890">
    <property type="entry name" value="HATPase_C_sf"/>
</dbReference>
<reference evidence="15" key="1">
    <citation type="journal article" date="2019" name="Int. J. Syst. Evol. Microbiol.">
        <title>The Global Catalogue of Microorganisms (GCM) 10K type strain sequencing project: providing services to taxonomists for standard genome sequencing and annotation.</title>
        <authorList>
            <consortium name="The Broad Institute Genomics Platform"/>
            <consortium name="The Broad Institute Genome Sequencing Center for Infectious Disease"/>
            <person name="Wu L."/>
            <person name="Ma J."/>
        </authorList>
    </citation>
    <scope>NUCLEOTIDE SEQUENCE [LARGE SCALE GENOMIC DNA]</scope>
    <source>
        <strain evidence="15">JCM 9371</strain>
    </source>
</reference>
<dbReference type="SUPFAM" id="SSF55781">
    <property type="entry name" value="GAF domain-like"/>
    <property type="match status" value="2"/>
</dbReference>
<feature type="active site" evidence="8">
    <location>
        <position position="146"/>
    </location>
</feature>
<feature type="modified residue" description="4-aspartylphosphate" evidence="9">
    <location>
        <position position="875"/>
    </location>
</feature>
<feature type="domain" description="Response regulatory" evidence="11">
    <location>
        <begin position="827"/>
        <end position="942"/>
    </location>
</feature>
<dbReference type="InterPro" id="IPR000014">
    <property type="entry name" value="PAS"/>
</dbReference>
<evidence type="ECO:0000313" key="15">
    <source>
        <dbReference type="Proteomes" id="UP001597063"/>
    </source>
</evidence>
<dbReference type="SUPFAM" id="SSF47384">
    <property type="entry name" value="Homodimeric domain of signal transducing histidine kinase"/>
    <property type="match status" value="1"/>
</dbReference>
<dbReference type="Pfam" id="PF02518">
    <property type="entry name" value="HATPase_c"/>
    <property type="match status" value="1"/>
</dbReference>
<evidence type="ECO:0000259" key="13">
    <source>
        <dbReference type="PROSITE" id="PS50122"/>
    </source>
</evidence>
<dbReference type="PROSITE" id="PS50122">
    <property type="entry name" value="CHEB"/>
    <property type="match status" value="1"/>
</dbReference>
<dbReference type="InterPro" id="IPR013655">
    <property type="entry name" value="PAS_fold_3"/>
</dbReference>
<accession>A0ABW2XJX7</accession>
<evidence type="ECO:0000256" key="9">
    <source>
        <dbReference type="PROSITE-ProRule" id="PRU00169"/>
    </source>
</evidence>
<keyword evidence="8" id="KW-0145">Chemotaxis</keyword>
<evidence type="ECO:0000256" key="1">
    <source>
        <dbReference type="ARBA" id="ARBA00000085"/>
    </source>
</evidence>